<evidence type="ECO:0000313" key="2">
    <source>
        <dbReference type="Proteomes" id="UP000225972"/>
    </source>
</evidence>
<dbReference type="EMBL" id="FXXP01000002">
    <property type="protein sequence ID" value="SMX28795.1"/>
    <property type="molecule type" value="Genomic_DNA"/>
</dbReference>
<dbReference type="Gene3D" id="1.10.3680.10">
    <property type="entry name" value="TerB-like"/>
    <property type="match status" value="1"/>
</dbReference>
<keyword evidence="2" id="KW-1185">Reference proteome</keyword>
<accession>A0A238JEE9</accession>
<dbReference type="Pfam" id="PF04391">
    <property type="entry name" value="DUF533"/>
    <property type="match status" value="1"/>
</dbReference>
<dbReference type="AlphaFoldDB" id="A0A238JEE9"/>
<dbReference type="RefSeq" id="WP_099246395.1">
    <property type="nucleotide sequence ID" value="NZ_FXXP01000002.1"/>
</dbReference>
<proteinExistence type="predicted"/>
<dbReference type="CDD" id="cd07178">
    <property type="entry name" value="terB_like_YebE"/>
    <property type="match status" value="1"/>
</dbReference>
<reference evidence="2" key="1">
    <citation type="submission" date="2017-05" db="EMBL/GenBank/DDBJ databases">
        <authorList>
            <person name="Rodrigo-Torres L."/>
            <person name="Arahal R. D."/>
            <person name="Lucena T."/>
        </authorList>
    </citation>
    <scope>NUCLEOTIDE SEQUENCE [LARGE SCALE GENOMIC DNA]</scope>
    <source>
        <strain evidence="2">CECT 8649</strain>
    </source>
</reference>
<dbReference type="OrthoDB" id="7866618at2"/>
<gene>
    <name evidence="1" type="ORF">TRP8649_02921</name>
</gene>
<dbReference type="InterPro" id="IPR007486">
    <property type="entry name" value="YebE"/>
</dbReference>
<dbReference type="Proteomes" id="UP000225972">
    <property type="component" value="Unassembled WGS sequence"/>
</dbReference>
<evidence type="ECO:0000313" key="1">
    <source>
        <dbReference type="EMBL" id="SMX28795.1"/>
    </source>
</evidence>
<dbReference type="InterPro" id="IPR029024">
    <property type="entry name" value="TerB-like"/>
</dbReference>
<protein>
    <recommendedName>
        <fullName evidence="3">Tellurite resistance TerB family protein</fullName>
    </recommendedName>
</protein>
<sequence>MGLMGTLAKVALGYAAARGVDKLSGGAGLAGLIGGGAQIKGQEPTSQMQAQMGQLMSGQMPDGAGNPMQEMMEKFQQGGLGAMMGGDSNPMAEMMDKVTGGFDLSSLMGGGGAGLAGAMAAAQGGGLSSMLDAFNNKDTTPESEEMASLMLRAMIQAAKADGGIDQAEKAKLLETIGEDAAPEDMAFVQAQLAAPVNPEALANDTPEAQRMQVYSASLMTIKVDTQAEAEYLHDLAGAMGLDENTVNMLHMQMGMQPLYN</sequence>
<dbReference type="SUPFAM" id="SSF158682">
    <property type="entry name" value="TerB-like"/>
    <property type="match status" value="1"/>
</dbReference>
<organism evidence="1 2">
    <name type="scientific">Pelagimonas phthalicica</name>
    <dbReference type="NCBI Taxonomy" id="1037362"/>
    <lineage>
        <taxon>Bacteria</taxon>
        <taxon>Pseudomonadati</taxon>
        <taxon>Pseudomonadota</taxon>
        <taxon>Alphaproteobacteria</taxon>
        <taxon>Rhodobacterales</taxon>
        <taxon>Roseobacteraceae</taxon>
        <taxon>Pelagimonas</taxon>
    </lineage>
</organism>
<name>A0A238JEE9_9RHOB</name>
<evidence type="ECO:0008006" key="3">
    <source>
        <dbReference type="Google" id="ProtNLM"/>
    </source>
</evidence>